<evidence type="ECO:0000313" key="2">
    <source>
        <dbReference type="EMBL" id="MXN64591.1"/>
    </source>
</evidence>
<keyword evidence="3" id="KW-1185">Reference proteome</keyword>
<organism evidence="2 3">
    <name type="scientific">Stappia sediminis</name>
    <dbReference type="NCBI Taxonomy" id="2692190"/>
    <lineage>
        <taxon>Bacteria</taxon>
        <taxon>Pseudomonadati</taxon>
        <taxon>Pseudomonadota</taxon>
        <taxon>Alphaproteobacteria</taxon>
        <taxon>Hyphomicrobiales</taxon>
        <taxon>Stappiaceae</taxon>
        <taxon>Stappia</taxon>
    </lineage>
</organism>
<accession>A0A7X3S7A9</accession>
<gene>
    <name evidence="2" type="ORF">GR183_06710</name>
</gene>
<dbReference type="AlphaFoldDB" id="A0A7X3S7A9"/>
<sequence length="96" mass="10166">MLSAVGRWSLILASAFAALILAVVSTNQGVETNVAKKGDRAVPLVHVACKDIVVTDATKGCDHIAKPVGQEQNTAYVTEAKTFGQTTVLVRTKLEE</sequence>
<dbReference type="Proteomes" id="UP000433101">
    <property type="component" value="Unassembled WGS sequence"/>
</dbReference>
<evidence type="ECO:0000313" key="3">
    <source>
        <dbReference type="Proteomes" id="UP000433101"/>
    </source>
</evidence>
<protein>
    <recommendedName>
        <fullName evidence="4">Secreted protein</fullName>
    </recommendedName>
</protein>
<feature type="signal peptide" evidence="1">
    <location>
        <begin position="1"/>
        <end position="17"/>
    </location>
</feature>
<dbReference type="RefSeq" id="WP_160774791.1">
    <property type="nucleotide sequence ID" value="NZ_WUMV01000002.1"/>
</dbReference>
<proteinExistence type="predicted"/>
<name>A0A7X3S7A9_9HYPH</name>
<dbReference type="EMBL" id="WUMV01000002">
    <property type="protein sequence ID" value="MXN64591.1"/>
    <property type="molecule type" value="Genomic_DNA"/>
</dbReference>
<feature type="chain" id="PRO_5030864218" description="Secreted protein" evidence="1">
    <location>
        <begin position="18"/>
        <end position="96"/>
    </location>
</feature>
<evidence type="ECO:0000256" key="1">
    <source>
        <dbReference type="SAM" id="SignalP"/>
    </source>
</evidence>
<comment type="caution">
    <text evidence="2">The sequence shown here is derived from an EMBL/GenBank/DDBJ whole genome shotgun (WGS) entry which is preliminary data.</text>
</comment>
<keyword evidence="1" id="KW-0732">Signal</keyword>
<reference evidence="2 3" key="1">
    <citation type="submission" date="2019-12" db="EMBL/GenBank/DDBJ databases">
        <authorList>
            <person name="Li M."/>
        </authorList>
    </citation>
    <scope>NUCLEOTIDE SEQUENCE [LARGE SCALE GENOMIC DNA]</scope>
    <source>
        <strain evidence="2 3">GBMRC 2046</strain>
    </source>
</reference>
<evidence type="ECO:0008006" key="4">
    <source>
        <dbReference type="Google" id="ProtNLM"/>
    </source>
</evidence>